<dbReference type="Proteomes" id="UP000594463">
    <property type="component" value="Chromosome"/>
</dbReference>
<feature type="transmembrane region" description="Helical" evidence="1">
    <location>
        <begin position="7"/>
        <end position="34"/>
    </location>
</feature>
<proteinExistence type="predicted"/>
<dbReference type="EMBL" id="CP065383">
    <property type="protein sequence ID" value="QPM67512.1"/>
    <property type="molecule type" value="Genomic_DNA"/>
</dbReference>
<keyword evidence="1" id="KW-1133">Transmembrane helix</keyword>
<keyword evidence="1" id="KW-0472">Membrane</keyword>
<organism evidence="2 3">
    <name type="scientific">Atribacter laminatus</name>
    <dbReference type="NCBI Taxonomy" id="2847778"/>
    <lineage>
        <taxon>Bacteria</taxon>
        <taxon>Pseudomonadati</taxon>
        <taxon>Atribacterota</taxon>
        <taxon>Atribacteria</taxon>
        <taxon>Atribacterales</taxon>
        <taxon>Atribacteraceae</taxon>
        <taxon>Atribacter</taxon>
    </lineage>
</organism>
<reference evidence="2 3" key="1">
    <citation type="journal article" date="2021" name="Nat. Commun.">
        <title>Isolation of a member of the candidate phylum Atribacteria reveals a unique cell membrane structure.</title>
        <authorList>
            <person name="Taiki K."/>
            <person name="Nobu M.K."/>
            <person name="Kusada H."/>
            <person name="Meng X.-Y."/>
            <person name="Hosoki N."/>
            <person name="Uematsu K."/>
            <person name="Yoshioka H."/>
            <person name="Kamagata Y."/>
            <person name="Tamaki H."/>
        </authorList>
    </citation>
    <scope>NUCLEOTIDE SEQUENCE [LARGE SCALE GENOMIC DNA]</scope>
    <source>
        <strain evidence="2 3">RT761</strain>
    </source>
</reference>
<name>A0A7T1AKC7_ATRLM</name>
<evidence type="ECO:0000256" key="1">
    <source>
        <dbReference type="SAM" id="Phobius"/>
    </source>
</evidence>
<keyword evidence="3" id="KW-1185">Reference proteome</keyword>
<keyword evidence="1" id="KW-0812">Transmembrane</keyword>
<feature type="transmembrane region" description="Helical" evidence="1">
    <location>
        <begin position="54"/>
        <end position="81"/>
    </location>
</feature>
<dbReference type="KEGG" id="alam:RT761_00715"/>
<dbReference type="AlphaFoldDB" id="A0A7T1AKC7"/>
<evidence type="ECO:0000313" key="2">
    <source>
        <dbReference type="EMBL" id="QPM67512.1"/>
    </source>
</evidence>
<sequence>MGIFLKIFGIIILVFGIIVIVFTLFGMSRFLSFLNSPYVSNESNAMMPGMSSAIIGNIGGVIGGLVIIIGGVAVYCLGAIYNSVMDIKARL</sequence>
<gene>
    <name evidence="2" type="ORF">RT761_00715</name>
</gene>
<evidence type="ECO:0000313" key="3">
    <source>
        <dbReference type="Proteomes" id="UP000594463"/>
    </source>
</evidence>
<accession>A0A7T1AKC7</accession>
<dbReference type="RefSeq" id="WP_218112712.1">
    <property type="nucleotide sequence ID" value="NZ_CP065383.1"/>
</dbReference>
<protein>
    <submittedName>
        <fullName evidence="2">Uncharacterized protein</fullName>
    </submittedName>
</protein>